<evidence type="ECO:0000313" key="2">
    <source>
        <dbReference type="Proteomes" id="UP000793456"/>
    </source>
</evidence>
<proteinExistence type="predicted"/>
<dbReference type="Proteomes" id="UP000793456">
    <property type="component" value="Chromosome VI"/>
</dbReference>
<dbReference type="EMBL" id="CM011679">
    <property type="protein sequence ID" value="TMS18145.1"/>
    <property type="molecule type" value="Genomic_DNA"/>
</dbReference>
<organism evidence="1 2">
    <name type="scientific">Larimichthys crocea</name>
    <name type="common">Large yellow croaker</name>
    <name type="synonym">Pseudosciaena crocea</name>
    <dbReference type="NCBI Taxonomy" id="215358"/>
    <lineage>
        <taxon>Eukaryota</taxon>
        <taxon>Metazoa</taxon>
        <taxon>Chordata</taxon>
        <taxon>Craniata</taxon>
        <taxon>Vertebrata</taxon>
        <taxon>Euteleostomi</taxon>
        <taxon>Actinopterygii</taxon>
        <taxon>Neopterygii</taxon>
        <taxon>Teleostei</taxon>
        <taxon>Neoteleostei</taxon>
        <taxon>Acanthomorphata</taxon>
        <taxon>Eupercaria</taxon>
        <taxon>Sciaenidae</taxon>
        <taxon>Larimichthys</taxon>
    </lineage>
</organism>
<evidence type="ECO:0000313" key="1">
    <source>
        <dbReference type="EMBL" id="TMS18145.1"/>
    </source>
</evidence>
<protein>
    <submittedName>
        <fullName evidence="1">Uncharacterized protein</fullName>
    </submittedName>
</protein>
<gene>
    <name evidence="1" type="ORF">E3U43_010471</name>
</gene>
<keyword evidence="2" id="KW-1185">Reference proteome</keyword>
<accession>A0ACD3RFJ6</accession>
<name>A0ACD3RFJ6_LARCR</name>
<comment type="caution">
    <text evidence="1">The sequence shown here is derived from an EMBL/GenBank/DDBJ whole genome shotgun (WGS) entry which is preliminary data.</text>
</comment>
<sequence length="100" mass="11653">MWRRTEEVVDEQRPLLRNEERNCQRQDVSIATIFSLVPDASLPAQAKAYQLLMTYSAAYVKLLVSERLSGPTHHHPRSQRNHCTTAPFCLCQYIKKKILR</sequence>
<reference evidence="1" key="1">
    <citation type="submission" date="2018-11" db="EMBL/GenBank/DDBJ databases">
        <title>The sequence and de novo assembly of Larimichthys crocea genome using PacBio and Hi-C technologies.</title>
        <authorList>
            <person name="Xu P."/>
            <person name="Chen B."/>
            <person name="Zhou Z."/>
            <person name="Ke Q."/>
            <person name="Wu Y."/>
            <person name="Bai H."/>
            <person name="Pu F."/>
        </authorList>
    </citation>
    <scope>NUCLEOTIDE SEQUENCE</scope>
    <source>
        <tissue evidence="1">Muscle</tissue>
    </source>
</reference>